<evidence type="ECO:0000313" key="3">
    <source>
        <dbReference type="Proteomes" id="UP001244207"/>
    </source>
</evidence>
<keyword evidence="3" id="KW-1185">Reference proteome</keyword>
<organism evidence="2 3">
    <name type="scientific">Glomerella acutata</name>
    <name type="common">Colletotrichum acutatum</name>
    <dbReference type="NCBI Taxonomy" id="27357"/>
    <lineage>
        <taxon>Eukaryota</taxon>
        <taxon>Fungi</taxon>
        <taxon>Dikarya</taxon>
        <taxon>Ascomycota</taxon>
        <taxon>Pezizomycotina</taxon>
        <taxon>Sordariomycetes</taxon>
        <taxon>Hypocreomycetidae</taxon>
        <taxon>Glomerellales</taxon>
        <taxon>Glomerellaceae</taxon>
        <taxon>Colletotrichum</taxon>
        <taxon>Colletotrichum acutatum species complex</taxon>
    </lineage>
</organism>
<keyword evidence="1" id="KW-0732">Signal</keyword>
<dbReference type="EMBL" id="JAHMHS010000027">
    <property type="protein sequence ID" value="KAK1727007.1"/>
    <property type="molecule type" value="Genomic_DNA"/>
</dbReference>
<protein>
    <submittedName>
        <fullName evidence="2">Uncharacterized protein</fullName>
    </submittedName>
</protein>
<dbReference type="Proteomes" id="UP001244207">
    <property type="component" value="Unassembled WGS sequence"/>
</dbReference>
<feature type="signal peptide" evidence="1">
    <location>
        <begin position="1"/>
        <end position="18"/>
    </location>
</feature>
<dbReference type="AlphaFoldDB" id="A0AAD8UMF4"/>
<gene>
    <name evidence="2" type="ORF">BDZ83DRAFT_226204</name>
</gene>
<name>A0AAD8UMF4_GLOAC</name>
<dbReference type="RefSeq" id="XP_060367062.1">
    <property type="nucleotide sequence ID" value="XM_060501772.1"/>
</dbReference>
<reference evidence="2" key="1">
    <citation type="submission" date="2021-12" db="EMBL/GenBank/DDBJ databases">
        <title>Comparative genomics, transcriptomics and evolutionary studies reveal genomic signatures of adaptation to plant cell wall in hemibiotrophic fungi.</title>
        <authorList>
            <consortium name="DOE Joint Genome Institute"/>
            <person name="Baroncelli R."/>
            <person name="Diaz J.F."/>
            <person name="Benocci T."/>
            <person name="Peng M."/>
            <person name="Battaglia E."/>
            <person name="Haridas S."/>
            <person name="Andreopoulos W."/>
            <person name="Labutti K."/>
            <person name="Pangilinan J."/>
            <person name="Floch G.L."/>
            <person name="Makela M.R."/>
            <person name="Henrissat B."/>
            <person name="Grigoriev I.V."/>
            <person name="Crouch J.A."/>
            <person name="De Vries R.P."/>
            <person name="Sukno S.A."/>
            <person name="Thon M.R."/>
        </authorList>
    </citation>
    <scope>NUCLEOTIDE SEQUENCE</scope>
    <source>
        <strain evidence="2">CBS 112980</strain>
    </source>
</reference>
<dbReference type="GeneID" id="85385671"/>
<feature type="chain" id="PRO_5042053671" evidence="1">
    <location>
        <begin position="19"/>
        <end position="261"/>
    </location>
</feature>
<proteinExistence type="predicted"/>
<accession>A0AAD8UMF4</accession>
<evidence type="ECO:0000256" key="1">
    <source>
        <dbReference type="SAM" id="SignalP"/>
    </source>
</evidence>
<sequence>MATLVFLGFFAVSRTCRDAPDHQVRATATPAAWEQRACILPPTKQPEGTEYGYLCAVRGGKVAAFAGCRLSHIACISHLLLCCSRFSVAALFCCPPLTLVLVLVFSLVSFCWGRGTAPWVCWDQTKPDQTSQTRPTRTERCLVPVAFSSSFPVSSCWERRWCRTQPLLALTTHHTTHTWLPAPPPSLPRSAEVLCTGRGLRCSELARHSKPLRSLRSRPPACSLSNLCVLQTPKANIFNIHSTKKSSQEIVNFQLLLLLLS</sequence>
<evidence type="ECO:0000313" key="2">
    <source>
        <dbReference type="EMBL" id="KAK1727007.1"/>
    </source>
</evidence>
<comment type="caution">
    <text evidence="2">The sequence shown here is derived from an EMBL/GenBank/DDBJ whole genome shotgun (WGS) entry which is preliminary data.</text>
</comment>